<feature type="domain" description="AraC effector-binding" evidence="1">
    <location>
        <begin position="7"/>
        <end position="156"/>
    </location>
</feature>
<dbReference type="OrthoDB" id="9773308at2"/>
<reference evidence="2 3" key="1">
    <citation type="submission" date="2006-07" db="EMBL/GenBank/DDBJ databases">
        <title>Annotation of the draft genome assembly of Chlorobium ferroxidans DSM 13031.</title>
        <authorList>
            <consortium name="US DOE Joint Genome Institute (JGI-ORNL)"/>
            <person name="Larimer F."/>
            <person name="Land M."/>
            <person name="Hauser L."/>
        </authorList>
    </citation>
    <scope>NUCLEOTIDE SEQUENCE [LARGE SCALE GENOMIC DNA]</scope>
    <source>
        <strain evidence="2 3">DSM 13031</strain>
    </source>
</reference>
<dbReference type="Gene3D" id="3.20.80.10">
    <property type="entry name" value="Regulatory factor, effector binding domain"/>
    <property type="match status" value="1"/>
</dbReference>
<dbReference type="SUPFAM" id="SSF55136">
    <property type="entry name" value="Probable bacterial effector-binding domain"/>
    <property type="match status" value="1"/>
</dbReference>
<name>Q0YSF2_9CHLB</name>
<gene>
    <name evidence="2" type="ORF">CferDRAFT_1254</name>
</gene>
<evidence type="ECO:0000259" key="1">
    <source>
        <dbReference type="SMART" id="SM00871"/>
    </source>
</evidence>
<comment type="caution">
    <text evidence="2">The sequence shown here is derived from an EMBL/GenBank/DDBJ whole genome shotgun (WGS) entry which is preliminary data.</text>
</comment>
<dbReference type="RefSeq" id="WP_006366103.1">
    <property type="nucleotide sequence ID" value="NZ_AASE01000006.1"/>
</dbReference>
<protein>
    <submittedName>
        <fullName evidence="2">Transcription activator, effector binding</fullName>
    </submittedName>
</protein>
<dbReference type="AlphaFoldDB" id="Q0YSF2"/>
<accession>Q0YSF2</accession>
<evidence type="ECO:0000313" key="3">
    <source>
        <dbReference type="Proteomes" id="UP000004162"/>
    </source>
</evidence>
<dbReference type="SMART" id="SM00871">
    <property type="entry name" value="AraC_E_bind"/>
    <property type="match status" value="1"/>
</dbReference>
<reference evidence="2 3" key="2">
    <citation type="submission" date="2006-07" db="EMBL/GenBank/DDBJ databases">
        <title>Sequencing of the draft genome and assembly of Chlorobium ferroxidans DSM 13031.</title>
        <authorList>
            <consortium name="US DOE Joint Genome Institute (JGI-PGF)"/>
            <person name="Copeland A."/>
            <person name="Lucas S."/>
            <person name="Lapidus A."/>
            <person name="Barry K."/>
            <person name="Glavina del Rio T."/>
            <person name="Dalin E."/>
            <person name="Tice H."/>
            <person name="Bruce D."/>
            <person name="Pitluck S."/>
            <person name="Richardson P."/>
        </authorList>
    </citation>
    <scope>NUCLEOTIDE SEQUENCE [LARGE SCALE GENOMIC DNA]</scope>
    <source>
        <strain evidence="2 3">DSM 13031</strain>
    </source>
</reference>
<evidence type="ECO:0000313" key="2">
    <source>
        <dbReference type="EMBL" id="EAT59247.1"/>
    </source>
</evidence>
<dbReference type="InterPro" id="IPR010499">
    <property type="entry name" value="AraC_E-bd"/>
</dbReference>
<proteinExistence type="predicted"/>
<keyword evidence="3" id="KW-1185">Reference proteome</keyword>
<dbReference type="Pfam" id="PF06445">
    <property type="entry name" value="GyrI-like"/>
    <property type="match status" value="1"/>
</dbReference>
<dbReference type="EMBL" id="AASE01000006">
    <property type="protein sequence ID" value="EAT59247.1"/>
    <property type="molecule type" value="Genomic_DNA"/>
</dbReference>
<dbReference type="InterPro" id="IPR011256">
    <property type="entry name" value="Reg_factor_effector_dom_sf"/>
</dbReference>
<organism evidence="2 3">
    <name type="scientific">Chlorobium ferrooxidans DSM 13031</name>
    <dbReference type="NCBI Taxonomy" id="377431"/>
    <lineage>
        <taxon>Bacteria</taxon>
        <taxon>Pseudomonadati</taxon>
        <taxon>Chlorobiota</taxon>
        <taxon>Chlorobiia</taxon>
        <taxon>Chlorobiales</taxon>
        <taxon>Chlorobiaceae</taxon>
        <taxon>Chlorobium/Pelodictyon group</taxon>
        <taxon>Chlorobium</taxon>
    </lineage>
</organism>
<dbReference type="Proteomes" id="UP000004162">
    <property type="component" value="Unassembled WGS sequence"/>
</dbReference>
<sequence>MDFECSFSPEIKDLVSRPALTIRTRTKVSGITPLFQEGYGEIARFLKERGTHPAGPPFALYFNMDMDDLEVEFGFPVEAPLEGSGRIIASSTPSGKAVTTLYIGPYNEVEPAYDSLMKWCTDNMLTPTGRACEVYLNDPSVTPEELLKTEISLLLAE</sequence>
<dbReference type="InterPro" id="IPR029442">
    <property type="entry name" value="GyrI-like"/>
</dbReference>